<evidence type="ECO:0000313" key="13">
    <source>
        <dbReference type="EMBL" id="SDC09124.1"/>
    </source>
</evidence>
<dbReference type="HAMAP" id="MF_00300">
    <property type="entry name" value="Chorismate_synth"/>
    <property type="match status" value="1"/>
</dbReference>
<evidence type="ECO:0000256" key="7">
    <source>
        <dbReference type="ARBA" id="ARBA00022827"/>
    </source>
</evidence>
<organism evidence="13 14">
    <name type="scientific">Succiniclasticum ruminis</name>
    <dbReference type="NCBI Taxonomy" id="40841"/>
    <lineage>
        <taxon>Bacteria</taxon>
        <taxon>Bacillati</taxon>
        <taxon>Bacillota</taxon>
        <taxon>Negativicutes</taxon>
        <taxon>Acidaminococcales</taxon>
        <taxon>Acidaminococcaceae</taxon>
        <taxon>Succiniclasticum</taxon>
    </lineage>
</organism>
<dbReference type="PANTHER" id="PTHR21085">
    <property type="entry name" value="CHORISMATE SYNTHASE"/>
    <property type="match status" value="1"/>
</dbReference>
<name>A0A1G6IRL3_9FIRM</name>
<dbReference type="GO" id="GO:0008652">
    <property type="term" value="P:amino acid biosynthetic process"/>
    <property type="evidence" value="ECO:0007669"/>
    <property type="project" value="UniProtKB-KW"/>
</dbReference>
<keyword evidence="10 11" id="KW-0456">Lyase</keyword>
<dbReference type="GO" id="GO:0005829">
    <property type="term" value="C:cytosol"/>
    <property type="evidence" value="ECO:0007669"/>
    <property type="project" value="TreeGrafter"/>
</dbReference>
<keyword evidence="8 11" id="KW-0521">NADP</keyword>
<evidence type="ECO:0000256" key="9">
    <source>
        <dbReference type="ARBA" id="ARBA00023141"/>
    </source>
</evidence>
<feature type="binding site" evidence="11">
    <location>
        <position position="289"/>
    </location>
    <ligand>
        <name>FMN</name>
        <dbReference type="ChEBI" id="CHEBI:58210"/>
    </ligand>
</feature>
<comment type="similarity">
    <text evidence="2 11 12">Belongs to the chorismate synthase family.</text>
</comment>
<comment type="caution">
    <text evidence="11">Lacks conserved residue(s) required for the propagation of feature annotation.</text>
</comment>
<evidence type="ECO:0000256" key="6">
    <source>
        <dbReference type="ARBA" id="ARBA00022643"/>
    </source>
</evidence>
<dbReference type="Gene3D" id="3.60.150.10">
    <property type="entry name" value="Chorismate synthase AroC"/>
    <property type="match status" value="1"/>
</dbReference>
<dbReference type="PROSITE" id="PS00789">
    <property type="entry name" value="CHORISMATE_SYNTHASE_3"/>
    <property type="match status" value="1"/>
</dbReference>
<dbReference type="PROSITE" id="PS00787">
    <property type="entry name" value="CHORISMATE_SYNTHASE_1"/>
    <property type="match status" value="1"/>
</dbReference>
<dbReference type="InterPro" id="IPR035904">
    <property type="entry name" value="Chorismate_synth_AroC_sf"/>
</dbReference>
<dbReference type="GO" id="GO:0004107">
    <property type="term" value="F:chorismate synthase activity"/>
    <property type="evidence" value="ECO:0007669"/>
    <property type="project" value="UniProtKB-UniRule"/>
</dbReference>
<evidence type="ECO:0000256" key="1">
    <source>
        <dbReference type="ARBA" id="ARBA00005044"/>
    </source>
</evidence>
<dbReference type="EC" id="4.2.3.5" evidence="3 11"/>
<dbReference type="NCBIfam" id="TIGR00033">
    <property type="entry name" value="aroC"/>
    <property type="match status" value="1"/>
</dbReference>
<keyword evidence="6 11" id="KW-0288">FMN</keyword>
<evidence type="ECO:0000256" key="2">
    <source>
        <dbReference type="ARBA" id="ARBA00008014"/>
    </source>
</evidence>
<dbReference type="PIRSF" id="PIRSF001456">
    <property type="entry name" value="Chorismate_synth"/>
    <property type="match status" value="1"/>
</dbReference>
<accession>A0A1G6IRL3</accession>
<dbReference type="RefSeq" id="WP_093729373.1">
    <property type="nucleotide sequence ID" value="NZ_FMYW01000002.1"/>
</dbReference>
<evidence type="ECO:0000256" key="10">
    <source>
        <dbReference type="ARBA" id="ARBA00023239"/>
    </source>
</evidence>
<dbReference type="PANTHER" id="PTHR21085:SF0">
    <property type="entry name" value="CHORISMATE SYNTHASE"/>
    <property type="match status" value="1"/>
</dbReference>
<dbReference type="CDD" id="cd07304">
    <property type="entry name" value="Chorismate_synthase"/>
    <property type="match status" value="1"/>
</dbReference>
<dbReference type="UniPathway" id="UPA00053">
    <property type="reaction ID" value="UER00090"/>
</dbReference>
<dbReference type="GO" id="GO:0009423">
    <property type="term" value="P:chorismate biosynthetic process"/>
    <property type="evidence" value="ECO:0007669"/>
    <property type="project" value="UniProtKB-UniRule"/>
</dbReference>
<evidence type="ECO:0000313" key="14">
    <source>
        <dbReference type="Proteomes" id="UP000198943"/>
    </source>
</evidence>
<keyword evidence="4 11" id="KW-0028">Amino-acid biosynthesis</keyword>
<feature type="binding site" evidence="11">
    <location>
        <begin position="125"/>
        <end position="127"/>
    </location>
    <ligand>
        <name>FMN</name>
        <dbReference type="ChEBI" id="CHEBI:58210"/>
    </ligand>
</feature>
<evidence type="ECO:0000256" key="4">
    <source>
        <dbReference type="ARBA" id="ARBA00022605"/>
    </source>
</evidence>
<feature type="binding site" evidence="11">
    <location>
        <position position="331"/>
    </location>
    <ligand>
        <name>FMN</name>
        <dbReference type="ChEBI" id="CHEBI:58210"/>
    </ligand>
</feature>
<comment type="function">
    <text evidence="11">Catalyzes the anti-1,4-elimination of the C-3 phosphate and the C-6 proR hydrogen from 5-enolpyruvylshikimate-3-phosphate (EPSP) to yield chorismate, which is the branch point compound that serves as the starting substrate for the three terminal pathways of aromatic amino acid biosynthesis. This reaction introduces a second double bond into the aromatic ring system.</text>
</comment>
<comment type="pathway">
    <text evidence="1 11 12">Metabolic intermediate biosynthesis; chorismate biosynthesis; chorismate from D-erythrose 4-phosphate and phosphoenolpyruvate: step 7/7.</text>
</comment>
<evidence type="ECO:0000256" key="8">
    <source>
        <dbReference type="ARBA" id="ARBA00022857"/>
    </source>
</evidence>
<dbReference type="InterPro" id="IPR000453">
    <property type="entry name" value="Chorismate_synth"/>
</dbReference>
<dbReference type="Proteomes" id="UP000198943">
    <property type="component" value="Unassembled WGS sequence"/>
</dbReference>
<dbReference type="AlphaFoldDB" id="A0A1G6IRL3"/>
<gene>
    <name evidence="11" type="primary">aroC</name>
    <name evidence="13" type="ORF">SAMN04487864_102201</name>
</gene>
<dbReference type="PROSITE" id="PS00788">
    <property type="entry name" value="CHORISMATE_SYNTHASE_2"/>
    <property type="match status" value="1"/>
</dbReference>
<dbReference type="GO" id="GO:0009073">
    <property type="term" value="P:aromatic amino acid family biosynthetic process"/>
    <property type="evidence" value="ECO:0007669"/>
    <property type="project" value="UniProtKB-KW"/>
</dbReference>
<protein>
    <recommendedName>
        <fullName evidence="3 11">Chorismate synthase</fullName>
        <shortName evidence="11">CS</shortName>
        <ecNumber evidence="3 11">4.2.3.5</ecNumber>
    </recommendedName>
    <alternativeName>
        <fullName evidence="11">5-enolpyruvylshikimate-3-phosphate phospholyase</fullName>
    </alternativeName>
</protein>
<feature type="binding site" evidence="11">
    <location>
        <position position="47"/>
    </location>
    <ligand>
        <name>NADP(+)</name>
        <dbReference type="ChEBI" id="CHEBI:58349"/>
    </ligand>
</feature>
<reference evidence="14" key="1">
    <citation type="submission" date="2016-10" db="EMBL/GenBank/DDBJ databases">
        <authorList>
            <person name="Varghese N."/>
            <person name="Submissions S."/>
        </authorList>
    </citation>
    <scope>NUCLEOTIDE SEQUENCE [LARGE SCALE GENOMIC DNA]</scope>
    <source>
        <strain evidence="14">DSM 11005</strain>
    </source>
</reference>
<evidence type="ECO:0000256" key="5">
    <source>
        <dbReference type="ARBA" id="ARBA00022630"/>
    </source>
</evidence>
<comment type="subunit">
    <text evidence="11">Homotetramer.</text>
</comment>
<dbReference type="Pfam" id="PF01264">
    <property type="entry name" value="Chorismate_synt"/>
    <property type="match status" value="1"/>
</dbReference>
<sequence>MSATFGRNLRMTIFGESHGKGIGLVLDGLPPGTPIEEEFIKEEMARRAPGKNQMSTQRQEKDAFIIESGVFEGKATGTPLCVLIPNSDQHSKDYSLLKDVMRPGHADYAGKVRYKGFNDYRGGGHFSGRLTAPLVFTGAVAKTVLAQKGIVVGAHVARIGMITDDLFNPLGEMAERLQALRKFTLPVLDDGKASLMEAEILAAREQMDSVGGIVEVMAAGMPPGVGDPFFDSLESRLSHALFSVPAVKGIEFGAGFALAARKGSEANDPMTFDKGKVRTTRNNNGGITGGITNGMPVLFRVAIKPTPSIGQPQQTVNVTEGKDTILEVKGRHDPCIVPRAVPVIEAVTAWVLLDMLLD</sequence>
<dbReference type="GO" id="GO:0010181">
    <property type="term" value="F:FMN binding"/>
    <property type="evidence" value="ECO:0007669"/>
    <property type="project" value="TreeGrafter"/>
</dbReference>
<dbReference type="NCBIfam" id="NF003793">
    <property type="entry name" value="PRK05382.1"/>
    <property type="match status" value="1"/>
</dbReference>
<comment type="cofactor">
    <cofactor evidence="11 12">
        <name>FMNH2</name>
        <dbReference type="ChEBI" id="CHEBI:57618"/>
    </cofactor>
    <text evidence="11 12">Reduced FMN (FMNH(2)).</text>
</comment>
<evidence type="ECO:0000256" key="3">
    <source>
        <dbReference type="ARBA" id="ARBA00013036"/>
    </source>
</evidence>
<evidence type="ECO:0000256" key="11">
    <source>
        <dbReference type="HAMAP-Rule" id="MF_00300"/>
    </source>
</evidence>
<keyword evidence="7 11" id="KW-0274">FAD</keyword>
<keyword evidence="9 11" id="KW-0057">Aromatic amino acid biosynthesis</keyword>
<keyword evidence="5 11" id="KW-0285">Flavoprotein</keyword>
<dbReference type="OrthoDB" id="9771806at2"/>
<evidence type="ECO:0000256" key="12">
    <source>
        <dbReference type="RuleBase" id="RU000605"/>
    </source>
</evidence>
<comment type="catalytic activity">
    <reaction evidence="11 12">
        <text>5-O-(1-carboxyvinyl)-3-phosphoshikimate = chorismate + phosphate</text>
        <dbReference type="Rhea" id="RHEA:21020"/>
        <dbReference type="ChEBI" id="CHEBI:29748"/>
        <dbReference type="ChEBI" id="CHEBI:43474"/>
        <dbReference type="ChEBI" id="CHEBI:57701"/>
        <dbReference type="EC" id="4.2.3.5"/>
    </reaction>
</comment>
<dbReference type="InterPro" id="IPR020541">
    <property type="entry name" value="Chorismate_synthase_CS"/>
</dbReference>
<dbReference type="EMBL" id="FMYW01000002">
    <property type="protein sequence ID" value="SDC09124.1"/>
    <property type="molecule type" value="Genomic_DNA"/>
</dbReference>
<keyword evidence="14" id="KW-1185">Reference proteome</keyword>
<feature type="binding site" evidence="11">
    <location>
        <begin position="304"/>
        <end position="308"/>
    </location>
    <ligand>
        <name>FMN</name>
        <dbReference type="ChEBI" id="CHEBI:58210"/>
    </ligand>
</feature>
<dbReference type="SUPFAM" id="SSF103263">
    <property type="entry name" value="Chorismate synthase, AroC"/>
    <property type="match status" value="1"/>
</dbReference>
<proteinExistence type="inferred from homology"/>